<name>A0A4R2EHP8_9BACT</name>
<keyword evidence="3" id="KW-1185">Reference proteome</keyword>
<evidence type="ECO:0000313" key="3">
    <source>
        <dbReference type="Proteomes" id="UP000294830"/>
    </source>
</evidence>
<proteinExistence type="predicted"/>
<dbReference type="AlphaFoldDB" id="A0A4R2EHP8"/>
<feature type="transmembrane region" description="Helical" evidence="1">
    <location>
        <begin position="12"/>
        <end position="29"/>
    </location>
</feature>
<sequence>MFQFGLFSTHLPYIITIAAYLLSYGFYTLSKPKECASESDVAVAPSSSTARFDNAVKQGSYNASRHFQVQQAALPEQKESPSFTNEAQTRISTPATLLVTQFYKVYELFSRPPTRG</sequence>
<protein>
    <submittedName>
        <fullName evidence="2">Uncharacterized protein</fullName>
    </submittedName>
</protein>
<evidence type="ECO:0000313" key="2">
    <source>
        <dbReference type="EMBL" id="TCN66746.1"/>
    </source>
</evidence>
<dbReference type="OrthoDB" id="1122655at2"/>
<gene>
    <name evidence="2" type="ORF">CLV25_10885</name>
</gene>
<dbReference type="RefSeq" id="WP_131839436.1">
    <property type="nucleotide sequence ID" value="NZ_SLWB01000008.1"/>
</dbReference>
<accession>A0A4R2EHP8</accession>
<keyword evidence="1" id="KW-0812">Transmembrane</keyword>
<keyword evidence="1" id="KW-0472">Membrane</keyword>
<dbReference type="EMBL" id="SLWB01000008">
    <property type="protein sequence ID" value="TCN66746.1"/>
    <property type="molecule type" value="Genomic_DNA"/>
</dbReference>
<keyword evidence="1" id="KW-1133">Transmembrane helix</keyword>
<dbReference type="Proteomes" id="UP000294830">
    <property type="component" value="Unassembled WGS sequence"/>
</dbReference>
<organism evidence="2 3">
    <name type="scientific">Acetobacteroides hydrogenigenes</name>
    <dbReference type="NCBI Taxonomy" id="979970"/>
    <lineage>
        <taxon>Bacteria</taxon>
        <taxon>Pseudomonadati</taxon>
        <taxon>Bacteroidota</taxon>
        <taxon>Bacteroidia</taxon>
        <taxon>Bacteroidales</taxon>
        <taxon>Rikenellaceae</taxon>
        <taxon>Acetobacteroides</taxon>
    </lineage>
</organism>
<comment type="caution">
    <text evidence="2">The sequence shown here is derived from an EMBL/GenBank/DDBJ whole genome shotgun (WGS) entry which is preliminary data.</text>
</comment>
<reference evidence="2 3" key="1">
    <citation type="submission" date="2019-03" db="EMBL/GenBank/DDBJ databases">
        <title>Genomic Encyclopedia of Archaeal and Bacterial Type Strains, Phase II (KMG-II): from individual species to whole genera.</title>
        <authorList>
            <person name="Goeker M."/>
        </authorList>
    </citation>
    <scope>NUCLEOTIDE SEQUENCE [LARGE SCALE GENOMIC DNA]</scope>
    <source>
        <strain evidence="2 3">RL-C</strain>
    </source>
</reference>
<evidence type="ECO:0000256" key="1">
    <source>
        <dbReference type="SAM" id="Phobius"/>
    </source>
</evidence>